<dbReference type="AlphaFoldDB" id="A0A0M3JKM7"/>
<feature type="compositionally biased region" description="Basic and acidic residues" evidence="1">
    <location>
        <begin position="1"/>
        <end position="27"/>
    </location>
</feature>
<gene>
    <name evidence="2" type="ORF">ASIM_LOCUS7958</name>
</gene>
<evidence type="ECO:0000313" key="3">
    <source>
        <dbReference type="Proteomes" id="UP000267096"/>
    </source>
</evidence>
<feature type="compositionally biased region" description="Low complexity" evidence="1">
    <location>
        <begin position="60"/>
        <end position="71"/>
    </location>
</feature>
<feature type="compositionally biased region" description="Polar residues" evidence="1">
    <location>
        <begin position="72"/>
        <end position="83"/>
    </location>
</feature>
<reference evidence="2 3" key="2">
    <citation type="submission" date="2018-11" db="EMBL/GenBank/DDBJ databases">
        <authorList>
            <consortium name="Pathogen Informatics"/>
        </authorList>
    </citation>
    <scope>NUCLEOTIDE SEQUENCE [LARGE SCALE GENOMIC DNA]</scope>
</reference>
<dbReference type="EMBL" id="UYRR01020425">
    <property type="protein sequence ID" value="VDK30459.1"/>
    <property type="molecule type" value="Genomic_DNA"/>
</dbReference>
<keyword evidence="3" id="KW-1185">Reference proteome</keyword>
<dbReference type="Proteomes" id="UP000267096">
    <property type="component" value="Unassembled WGS sequence"/>
</dbReference>
<evidence type="ECO:0000256" key="1">
    <source>
        <dbReference type="SAM" id="MobiDB-lite"/>
    </source>
</evidence>
<feature type="compositionally biased region" description="Basic and acidic residues" evidence="1">
    <location>
        <begin position="84"/>
        <end position="102"/>
    </location>
</feature>
<accession>A0A0M3JKM7</accession>
<organism evidence="4">
    <name type="scientific">Anisakis simplex</name>
    <name type="common">Herring worm</name>
    <dbReference type="NCBI Taxonomy" id="6269"/>
    <lineage>
        <taxon>Eukaryota</taxon>
        <taxon>Metazoa</taxon>
        <taxon>Ecdysozoa</taxon>
        <taxon>Nematoda</taxon>
        <taxon>Chromadorea</taxon>
        <taxon>Rhabditida</taxon>
        <taxon>Spirurina</taxon>
        <taxon>Ascaridomorpha</taxon>
        <taxon>Ascaridoidea</taxon>
        <taxon>Anisakidae</taxon>
        <taxon>Anisakis</taxon>
        <taxon>Anisakis simplex complex</taxon>
    </lineage>
</organism>
<protein>
    <submittedName>
        <fullName evidence="4">Merozoite surface protein 3</fullName>
    </submittedName>
</protein>
<dbReference type="WBParaSite" id="ASIM_0000820201-mRNA-1">
    <property type="protein sequence ID" value="ASIM_0000820201-mRNA-1"/>
    <property type="gene ID" value="ASIM_0000820201"/>
</dbReference>
<sequence>KINDEKSTPAKETTTGDKEREESRSDESLQTPTRLQQTAEIAKDSSTLPERKSSESAKDSSTAAVAPSTSTDQTNLQTTPSKTANEEHGQELEGEGAKKKVDDDDLKQEEE</sequence>
<reference evidence="4" key="1">
    <citation type="submission" date="2017-02" db="UniProtKB">
        <authorList>
            <consortium name="WormBaseParasite"/>
        </authorList>
    </citation>
    <scope>IDENTIFICATION</scope>
</reference>
<name>A0A0M3JKM7_ANISI</name>
<evidence type="ECO:0000313" key="4">
    <source>
        <dbReference type="WBParaSite" id="ASIM_0000820201-mRNA-1"/>
    </source>
</evidence>
<feature type="region of interest" description="Disordered" evidence="1">
    <location>
        <begin position="1"/>
        <end position="111"/>
    </location>
</feature>
<proteinExistence type="predicted"/>
<feature type="compositionally biased region" description="Basic and acidic residues" evidence="1">
    <location>
        <begin position="49"/>
        <end position="58"/>
    </location>
</feature>
<feature type="compositionally biased region" description="Polar residues" evidence="1">
    <location>
        <begin position="29"/>
        <end position="48"/>
    </location>
</feature>
<evidence type="ECO:0000313" key="2">
    <source>
        <dbReference type="EMBL" id="VDK30459.1"/>
    </source>
</evidence>